<proteinExistence type="inferred from homology"/>
<name>A0A1W7AA07_9STAP</name>
<dbReference type="PROSITE" id="PS50850">
    <property type="entry name" value="MFS"/>
    <property type="match status" value="1"/>
</dbReference>
<evidence type="ECO:0000256" key="7">
    <source>
        <dbReference type="ARBA" id="ARBA00023136"/>
    </source>
</evidence>
<evidence type="ECO:0000256" key="1">
    <source>
        <dbReference type="ARBA" id="ARBA00004651"/>
    </source>
</evidence>
<keyword evidence="4" id="KW-1003">Cell membrane</keyword>
<evidence type="ECO:0000256" key="5">
    <source>
        <dbReference type="ARBA" id="ARBA00022692"/>
    </source>
</evidence>
<dbReference type="Pfam" id="PF00854">
    <property type="entry name" value="PTR2"/>
    <property type="match status" value="1"/>
</dbReference>
<keyword evidence="10" id="KW-1185">Reference proteome</keyword>
<dbReference type="GO" id="GO:0015333">
    <property type="term" value="F:peptide:proton symporter activity"/>
    <property type="evidence" value="ECO:0007669"/>
    <property type="project" value="UniProtKB-ARBA"/>
</dbReference>
<evidence type="ECO:0000256" key="3">
    <source>
        <dbReference type="ARBA" id="ARBA00022448"/>
    </source>
</evidence>
<dbReference type="InterPro" id="IPR036259">
    <property type="entry name" value="MFS_trans_sf"/>
</dbReference>
<dbReference type="InterPro" id="IPR000109">
    <property type="entry name" value="POT_fam"/>
</dbReference>
<dbReference type="InterPro" id="IPR018456">
    <property type="entry name" value="PTR2_symporter_CS"/>
</dbReference>
<dbReference type="CDD" id="cd17346">
    <property type="entry name" value="MFS_DtpA_like"/>
    <property type="match status" value="1"/>
</dbReference>
<evidence type="ECO:0000313" key="10">
    <source>
        <dbReference type="Proteomes" id="UP000194154"/>
    </source>
</evidence>
<dbReference type="PROSITE" id="PS01023">
    <property type="entry name" value="PTR2_2"/>
    <property type="match status" value="1"/>
</dbReference>
<dbReference type="NCBIfam" id="TIGR00924">
    <property type="entry name" value="yjdL_sub1_fam"/>
    <property type="match status" value="1"/>
</dbReference>
<dbReference type="GO" id="GO:0035443">
    <property type="term" value="P:tripeptide transmembrane transport"/>
    <property type="evidence" value="ECO:0007669"/>
    <property type="project" value="UniProtKB-ARBA"/>
</dbReference>
<dbReference type="InterPro" id="IPR020846">
    <property type="entry name" value="MFS_dom"/>
</dbReference>
<dbReference type="GeneID" id="35294821"/>
<dbReference type="EMBL" id="CP021059">
    <property type="protein sequence ID" value="ARQ06334.1"/>
    <property type="molecule type" value="Genomic_DNA"/>
</dbReference>
<dbReference type="GO" id="GO:0042937">
    <property type="term" value="F:tripeptide transmembrane transporter activity"/>
    <property type="evidence" value="ECO:0007669"/>
    <property type="project" value="UniProtKB-ARBA"/>
</dbReference>
<organism evidence="9 10">
    <name type="scientific">Macrococcoides canis</name>
    <dbReference type="NCBI Taxonomy" id="1855823"/>
    <lineage>
        <taxon>Bacteria</taxon>
        <taxon>Bacillati</taxon>
        <taxon>Bacillota</taxon>
        <taxon>Bacilli</taxon>
        <taxon>Bacillales</taxon>
        <taxon>Staphylococcaceae</taxon>
        <taxon>Macrococcoides</taxon>
    </lineage>
</organism>
<dbReference type="RefSeq" id="WP_086042010.1">
    <property type="nucleotide sequence ID" value="NZ_CBCRZA010000001.1"/>
</dbReference>
<keyword evidence="6" id="KW-1133">Transmembrane helix</keyword>
<dbReference type="KEGG" id="mcak:MCCS_06840"/>
<dbReference type="Gene3D" id="1.20.1250.20">
    <property type="entry name" value="MFS general substrate transporter like domains"/>
    <property type="match status" value="1"/>
</dbReference>
<sequence>MSQHTREEIVNSMPRTGFFGHPKGLFTLMVTEFWERFSYYGMKAILVYYLYYAVKDGGFGLPDALALQIVSIYGAMIYMSGVIGGWLADRFIGTRKAILYGAILIMIGHILLSLPNNFTLLLIALLFIILGTGLLKPNISSNVGEIYEKNDPKVDAAFTLFVMSINLGAFISPLIVGWLQENVGFHYGFAVAAIGMFFGLIVYILRAKPTLGLSGTDIPNPVTPAEKKKTMMYIGLIVLIFVIYFIIAASIGQLNLQSVMTLVTVLGIALPIVYFMMMFFSKKTTADEKSRVGAYIPLFLASVVFWSIQEQGSTILAAFADKNTELDLAKVTNGAIHFEIPPAWFQSLNPLFIVTLAPVFAWLWVKLGRFNPPTVVKFSIALFLAGFSYVVMVYPLTHNGDALMNPMWLVLSYLLVTMAELCLSPTGLSVTTKLAPSAFASQMMSVWFLSNTVAQLFNGQVLVKYYDTVSKATYFGNIGMVTIGLGILLLVISPFMKRFMKGIH</sequence>
<dbReference type="PROSITE" id="PS01022">
    <property type="entry name" value="PTR2_1"/>
    <property type="match status" value="1"/>
</dbReference>
<protein>
    <submittedName>
        <fullName evidence="9">Di-/tripeptide transporter</fullName>
    </submittedName>
</protein>
<gene>
    <name evidence="9" type="primary">dtpT_2</name>
    <name evidence="9" type="ORF">MCCS_06840</name>
</gene>
<dbReference type="AlphaFoldDB" id="A0A1W7AA07"/>
<evidence type="ECO:0000256" key="4">
    <source>
        <dbReference type="ARBA" id="ARBA00022475"/>
    </source>
</evidence>
<keyword evidence="3 8" id="KW-0813">Transport</keyword>
<dbReference type="PANTHER" id="PTHR23517:SF15">
    <property type="entry name" value="PROTON-DEPENDENT OLIGOPEPTIDE FAMILY TRANSPORT PROTEIN"/>
    <property type="match status" value="1"/>
</dbReference>
<dbReference type="OrthoDB" id="9772725at2"/>
<reference evidence="9 10" key="1">
    <citation type="journal article" date="2017" name="Int. J. Syst. Evol. Microbiol.">
        <title>Macrococcus canis sp. nov., a skin bacterium associated with infections in dogs.</title>
        <authorList>
            <person name="Gobeli Brawand S."/>
            <person name="Cotting K."/>
            <person name="Gomez-Sanz E."/>
            <person name="Collaud A."/>
            <person name="Thomann A."/>
            <person name="Brodard I."/>
            <person name="Rodriguez-Campos S."/>
            <person name="Strauss C."/>
            <person name="Perreten V."/>
        </authorList>
    </citation>
    <scope>NUCLEOTIDE SEQUENCE [LARGE SCALE GENOMIC DNA]</scope>
    <source>
        <strain evidence="9 10">KM45013</strain>
    </source>
</reference>
<dbReference type="Proteomes" id="UP000194154">
    <property type="component" value="Chromosome"/>
</dbReference>
<accession>A0A1W7AA07</accession>
<dbReference type="GO" id="GO:0071916">
    <property type="term" value="F:dipeptide transmembrane transporter activity"/>
    <property type="evidence" value="ECO:0007669"/>
    <property type="project" value="UniProtKB-ARBA"/>
</dbReference>
<comment type="subcellular location">
    <subcellularLocation>
        <location evidence="1">Cell membrane</location>
        <topology evidence="1">Multi-pass membrane protein</topology>
    </subcellularLocation>
    <subcellularLocation>
        <location evidence="8">Membrane</location>
        <topology evidence="8">Multi-pass membrane protein</topology>
    </subcellularLocation>
</comment>
<dbReference type="GO" id="GO:0005886">
    <property type="term" value="C:plasma membrane"/>
    <property type="evidence" value="ECO:0007669"/>
    <property type="project" value="UniProtKB-SubCell"/>
</dbReference>
<dbReference type="InterPro" id="IPR005279">
    <property type="entry name" value="Dipep/tripep_permease"/>
</dbReference>
<evidence type="ECO:0000313" key="9">
    <source>
        <dbReference type="EMBL" id="ARQ06334.1"/>
    </source>
</evidence>
<dbReference type="PANTHER" id="PTHR23517">
    <property type="entry name" value="RESISTANCE PROTEIN MDTM, PUTATIVE-RELATED-RELATED"/>
    <property type="match status" value="1"/>
</dbReference>
<evidence type="ECO:0000256" key="6">
    <source>
        <dbReference type="ARBA" id="ARBA00022989"/>
    </source>
</evidence>
<dbReference type="InterPro" id="IPR050171">
    <property type="entry name" value="MFS_Transporters"/>
</dbReference>
<dbReference type="FunFam" id="1.20.1250.20:FF:000017">
    <property type="entry name" value="Dipeptide and tripeptide permease A"/>
    <property type="match status" value="1"/>
</dbReference>
<keyword evidence="5 8" id="KW-0812">Transmembrane</keyword>
<comment type="similarity">
    <text evidence="2 8">Belongs to the major facilitator superfamily. Proton-dependent oligopeptide transporter (POT/PTR) (TC 2.A.17) family.</text>
</comment>
<evidence type="ECO:0000256" key="2">
    <source>
        <dbReference type="ARBA" id="ARBA00005982"/>
    </source>
</evidence>
<evidence type="ECO:0000256" key="8">
    <source>
        <dbReference type="RuleBase" id="RU003755"/>
    </source>
</evidence>
<keyword evidence="7" id="KW-0472">Membrane</keyword>
<dbReference type="SUPFAM" id="SSF103473">
    <property type="entry name" value="MFS general substrate transporter"/>
    <property type="match status" value="2"/>
</dbReference>
<dbReference type="STRING" id="1855823.MCCS_06840"/>